<dbReference type="AlphaFoldDB" id="A0ABD2NP24"/>
<dbReference type="CDD" id="cd21806">
    <property type="entry name" value="DEFL_defensin-like"/>
    <property type="match status" value="1"/>
</dbReference>
<gene>
    <name evidence="11" type="ORF">HHI36_017838</name>
</gene>
<proteinExistence type="predicted"/>
<dbReference type="PROSITE" id="PS51378">
    <property type="entry name" value="INVERT_DEFENSINS"/>
    <property type="match status" value="1"/>
</dbReference>
<evidence type="ECO:0000313" key="12">
    <source>
        <dbReference type="Proteomes" id="UP001516400"/>
    </source>
</evidence>
<dbReference type="PANTHER" id="PTHR13645:SF0">
    <property type="entry name" value="DEFENSIN"/>
    <property type="match status" value="1"/>
</dbReference>
<evidence type="ECO:0000256" key="6">
    <source>
        <dbReference type="ARBA" id="ARBA00022940"/>
    </source>
</evidence>
<evidence type="ECO:0000259" key="10">
    <source>
        <dbReference type="PROSITE" id="PS51378"/>
    </source>
</evidence>
<comment type="caution">
    <text evidence="11">The sequence shown here is derived from an EMBL/GenBank/DDBJ whole genome shotgun (WGS) entry which is preliminary data.</text>
</comment>
<dbReference type="Gene3D" id="3.30.30.10">
    <property type="entry name" value="Knottin, scorpion toxin-like"/>
    <property type="match status" value="1"/>
</dbReference>
<keyword evidence="12" id="KW-1185">Reference proteome</keyword>
<evidence type="ECO:0000256" key="4">
    <source>
        <dbReference type="ARBA" id="ARBA00022588"/>
    </source>
</evidence>
<dbReference type="Pfam" id="PF01097">
    <property type="entry name" value="Defensin_2"/>
    <property type="match status" value="1"/>
</dbReference>
<evidence type="ECO:0000256" key="3">
    <source>
        <dbReference type="ARBA" id="ARBA00022529"/>
    </source>
</evidence>
<evidence type="ECO:0000256" key="2">
    <source>
        <dbReference type="ARBA" id="ARBA00022525"/>
    </source>
</evidence>
<reference evidence="11 12" key="1">
    <citation type="journal article" date="2021" name="BMC Biol.">
        <title>Horizontally acquired antibacterial genes associated with adaptive radiation of ladybird beetles.</title>
        <authorList>
            <person name="Li H.S."/>
            <person name="Tang X.F."/>
            <person name="Huang Y.H."/>
            <person name="Xu Z.Y."/>
            <person name="Chen M.L."/>
            <person name="Du X.Y."/>
            <person name="Qiu B.Y."/>
            <person name="Chen P.T."/>
            <person name="Zhang W."/>
            <person name="Slipinski A."/>
            <person name="Escalona H.E."/>
            <person name="Waterhouse R.M."/>
            <person name="Zwick A."/>
            <person name="Pang H."/>
        </authorList>
    </citation>
    <scope>NUCLEOTIDE SEQUENCE [LARGE SCALE GENOMIC DNA]</scope>
    <source>
        <strain evidence="11">SYSU2018</strain>
    </source>
</reference>
<feature type="signal peptide" evidence="9">
    <location>
        <begin position="1"/>
        <end position="19"/>
    </location>
</feature>
<dbReference type="GO" id="GO:0005576">
    <property type="term" value="C:extracellular region"/>
    <property type="evidence" value="ECO:0007669"/>
    <property type="project" value="UniProtKB-SubCell"/>
</dbReference>
<organism evidence="11 12">
    <name type="scientific">Cryptolaemus montrouzieri</name>
    <dbReference type="NCBI Taxonomy" id="559131"/>
    <lineage>
        <taxon>Eukaryota</taxon>
        <taxon>Metazoa</taxon>
        <taxon>Ecdysozoa</taxon>
        <taxon>Arthropoda</taxon>
        <taxon>Hexapoda</taxon>
        <taxon>Insecta</taxon>
        <taxon>Pterygota</taxon>
        <taxon>Neoptera</taxon>
        <taxon>Endopterygota</taxon>
        <taxon>Coleoptera</taxon>
        <taxon>Polyphaga</taxon>
        <taxon>Cucujiformia</taxon>
        <taxon>Coccinelloidea</taxon>
        <taxon>Coccinellidae</taxon>
        <taxon>Scymninae</taxon>
        <taxon>Scymnini</taxon>
        <taxon>Cryptolaemus</taxon>
    </lineage>
</organism>
<keyword evidence="8" id="KW-1015">Disulfide bond</keyword>
<keyword evidence="7" id="KW-0044">Antibiotic</keyword>
<keyword evidence="9" id="KW-0732">Signal</keyword>
<dbReference type="Proteomes" id="UP001516400">
    <property type="component" value="Unassembled WGS sequence"/>
</dbReference>
<evidence type="ECO:0000256" key="9">
    <source>
        <dbReference type="SAM" id="SignalP"/>
    </source>
</evidence>
<dbReference type="EMBL" id="JABFTP020000124">
    <property type="protein sequence ID" value="KAL3280349.1"/>
    <property type="molecule type" value="Genomic_DNA"/>
</dbReference>
<keyword evidence="3" id="KW-0929">Antimicrobial</keyword>
<dbReference type="GO" id="GO:0050830">
    <property type="term" value="P:defense response to Gram-positive bacterium"/>
    <property type="evidence" value="ECO:0007669"/>
    <property type="project" value="UniProtKB-ARBA"/>
</dbReference>
<evidence type="ECO:0000313" key="11">
    <source>
        <dbReference type="EMBL" id="KAL3280349.1"/>
    </source>
</evidence>
<dbReference type="GO" id="GO:0045087">
    <property type="term" value="P:innate immune response"/>
    <property type="evidence" value="ECO:0007669"/>
    <property type="project" value="UniProtKB-KW"/>
</dbReference>
<dbReference type="InterPro" id="IPR001542">
    <property type="entry name" value="Defensin_invertebrate/fungal"/>
</dbReference>
<evidence type="ECO:0000256" key="7">
    <source>
        <dbReference type="ARBA" id="ARBA00023022"/>
    </source>
</evidence>
<dbReference type="SUPFAM" id="SSF57095">
    <property type="entry name" value="Scorpion toxin-like"/>
    <property type="match status" value="1"/>
</dbReference>
<sequence>MKFFITLFSFCVLFALIQGYPSILGEPDSEGGKIHSRVRRFTCDVLSVEAKGIKLNHAACALHCLGLLKRGGYCNSKAVCVCRK</sequence>
<protein>
    <recommendedName>
        <fullName evidence="10">Invertebrate defensins family profile domain-containing protein</fullName>
    </recommendedName>
</protein>
<accession>A0ABD2NP24</accession>
<evidence type="ECO:0000256" key="8">
    <source>
        <dbReference type="ARBA" id="ARBA00023157"/>
    </source>
</evidence>
<dbReference type="InterPro" id="IPR036574">
    <property type="entry name" value="Scorpion_toxin-like_sf"/>
</dbReference>
<feature type="domain" description="Invertebrate defensins family profile" evidence="10">
    <location>
        <begin position="40"/>
        <end position="84"/>
    </location>
</feature>
<keyword evidence="6" id="KW-0211">Defensin</keyword>
<name>A0ABD2NP24_9CUCU</name>
<keyword evidence="2" id="KW-0964">Secreted</keyword>
<dbReference type="PANTHER" id="PTHR13645">
    <property type="entry name" value="DEFENSIN"/>
    <property type="match status" value="1"/>
</dbReference>
<keyword evidence="4" id="KW-0399">Innate immunity</keyword>
<keyword evidence="5" id="KW-0391">Immunity</keyword>
<evidence type="ECO:0000256" key="1">
    <source>
        <dbReference type="ARBA" id="ARBA00004613"/>
    </source>
</evidence>
<evidence type="ECO:0000256" key="5">
    <source>
        <dbReference type="ARBA" id="ARBA00022859"/>
    </source>
</evidence>
<comment type="subcellular location">
    <subcellularLocation>
        <location evidence="1">Secreted</location>
    </subcellularLocation>
</comment>
<dbReference type="FunFam" id="3.30.30.10:FF:000005">
    <property type="entry name" value="Defensin"/>
    <property type="match status" value="1"/>
</dbReference>
<feature type="chain" id="PRO_5044881185" description="Invertebrate defensins family profile domain-containing protein" evidence="9">
    <location>
        <begin position="20"/>
        <end position="84"/>
    </location>
</feature>